<comment type="caution">
    <text evidence="1">The sequence shown here is derived from an EMBL/GenBank/DDBJ whole genome shotgun (WGS) entry which is preliminary data.</text>
</comment>
<dbReference type="RefSeq" id="WP_238197259.1">
    <property type="nucleotide sequence ID" value="NZ_BPQZ01000017.1"/>
</dbReference>
<proteinExistence type="predicted"/>
<evidence type="ECO:0000313" key="1">
    <source>
        <dbReference type="EMBL" id="GLS69949.1"/>
    </source>
</evidence>
<dbReference type="Proteomes" id="UP001157440">
    <property type="component" value="Unassembled WGS sequence"/>
</dbReference>
<name>A0AA37TFQ6_9HYPH</name>
<dbReference type="EMBL" id="BSPL01000013">
    <property type="protein sequence ID" value="GLS69949.1"/>
    <property type="molecule type" value="Genomic_DNA"/>
</dbReference>
<reference evidence="2" key="1">
    <citation type="journal article" date="2019" name="Int. J. Syst. Evol. Microbiol.">
        <title>The Global Catalogue of Microorganisms (GCM) 10K type strain sequencing project: providing services to taxonomists for standard genome sequencing and annotation.</title>
        <authorList>
            <consortium name="The Broad Institute Genomics Platform"/>
            <consortium name="The Broad Institute Genome Sequencing Center for Infectious Disease"/>
            <person name="Wu L."/>
            <person name="Ma J."/>
        </authorList>
    </citation>
    <scope>NUCLEOTIDE SEQUENCE [LARGE SCALE GENOMIC DNA]</scope>
    <source>
        <strain evidence="2">NBRC 103632</strain>
    </source>
</reference>
<accession>A0AA37TFQ6</accession>
<gene>
    <name evidence="1" type="ORF">GCM10007890_19620</name>
</gene>
<sequence length="82" mass="8730">MARRGHDLAILGVQAQMAVGERIASLMVGGPKARKETHWIVTEKVLVAGSAAVTLATGGTPRKVVRGYGRKVQANHRQLSKS</sequence>
<keyword evidence="2" id="KW-1185">Reference proteome</keyword>
<dbReference type="AlphaFoldDB" id="A0AA37TFQ6"/>
<organism evidence="1 2">
    <name type="scientific">Methylobacterium tardum</name>
    <dbReference type="NCBI Taxonomy" id="374432"/>
    <lineage>
        <taxon>Bacteria</taxon>
        <taxon>Pseudomonadati</taxon>
        <taxon>Pseudomonadota</taxon>
        <taxon>Alphaproteobacteria</taxon>
        <taxon>Hyphomicrobiales</taxon>
        <taxon>Methylobacteriaceae</taxon>
        <taxon>Methylobacterium</taxon>
    </lineage>
</organism>
<protein>
    <submittedName>
        <fullName evidence="1">Uncharacterized protein</fullName>
    </submittedName>
</protein>
<evidence type="ECO:0000313" key="2">
    <source>
        <dbReference type="Proteomes" id="UP001157440"/>
    </source>
</evidence>